<keyword evidence="3 9" id="KW-0132">Cell division</keyword>
<keyword evidence="7 9" id="KW-0131">Cell cycle</keyword>
<gene>
    <name evidence="11" type="ORF">G7K_2764-t1</name>
</gene>
<evidence type="ECO:0000313" key="12">
    <source>
        <dbReference type="Proteomes" id="UP000033140"/>
    </source>
</evidence>
<keyword evidence="12" id="KW-1185">Reference proteome</keyword>
<dbReference type="GO" id="GO:0031262">
    <property type="term" value="C:Ndc80 complex"/>
    <property type="evidence" value="ECO:0007669"/>
    <property type="project" value="InterPro"/>
</dbReference>
<feature type="domain" description="Chromosome segregation protein Spc25 C-terminal" evidence="10">
    <location>
        <begin position="172"/>
        <end position="242"/>
    </location>
</feature>
<dbReference type="FunFam" id="3.30.457.50:FF:000001">
    <property type="entry name" value="Probable kinetochore protein spc25"/>
    <property type="match status" value="1"/>
</dbReference>
<dbReference type="STRING" id="698492.A0A0E9NFF2"/>
<name>A0A0E9NFF2_SAICN</name>
<keyword evidence="6" id="KW-0175">Coiled coil</keyword>
<keyword evidence="2 9" id="KW-0158">Chromosome</keyword>
<keyword evidence="8 9" id="KW-0137">Centromere</keyword>
<evidence type="ECO:0000256" key="9">
    <source>
        <dbReference type="RuleBase" id="RU367150"/>
    </source>
</evidence>
<comment type="subunit">
    <text evidence="9">Component of the NDC80 complex.</text>
</comment>
<dbReference type="OMA" id="HEDQRMK"/>
<dbReference type="InterPro" id="IPR045143">
    <property type="entry name" value="Spc25"/>
</dbReference>
<dbReference type="Pfam" id="PF08234">
    <property type="entry name" value="Spindle_Spc25"/>
    <property type="match status" value="1"/>
</dbReference>
<comment type="subcellular location">
    <subcellularLocation>
        <location evidence="9">Nucleus</location>
    </subcellularLocation>
    <subcellularLocation>
        <location evidence="9">Chromosome</location>
        <location evidence="9">Centromere</location>
        <location evidence="9">Kinetochore</location>
    </subcellularLocation>
</comment>
<dbReference type="Gene3D" id="3.30.457.50">
    <property type="entry name" value="Chromosome segregation protein Spc25"/>
    <property type="match status" value="1"/>
</dbReference>
<evidence type="ECO:0000259" key="10">
    <source>
        <dbReference type="Pfam" id="PF08234"/>
    </source>
</evidence>
<organism evidence="11 12">
    <name type="scientific">Saitoella complicata (strain BCRC 22490 / CBS 7301 / JCM 7358 / NBRC 10748 / NRRL Y-17804)</name>
    <dbReference type="NCBI Taxonomy" id="698492"/>
    <lineage>
        <taxon>Eukaryota</taxon>
        <taxon>Fungi</taxon>
        <taxon>Dikarya</taxon>
        <taxon>Ascomycota</taxon>
        <taxon>Taphrinomycotina</taxon>
        <taxon>Taphrinomycotina incertae sedis</taxon>
        <taxon>Saitoella</taxon>
    </lineage>
</organism>
<evidence type="ECO:0000256" key="6">
    <source>
        <dbReference type="ARBA" id="ARBA00023054"/>
    </source>
</evidence>
<keyword evidence="4 9" id="KW-0498">Mitosis</keyword>
<evidence type="ECO:0000256" key="5">
    <source>
        <dbReference type="ARBA" id="ARBA00022838"/>
    </source>
</evidence>
<evidence type="ECO:0000256" key="3">
    <source>
        <dbReference type="ARBA" id="ARBA00022618"/>
    </source>
</evidence>
<proteinExistence type="inferred from homology"/>
<reference evidence="11 12" key="3">
    <citation type="journal article" date="2015" name="Genome Announc.">
        <title>Draft Genome Sequence of the Archiascomycetous Yeast Saitoella complicata.</title>
        <authorList>
            <person name="Yamauchi K."/>
            <person name="Kondo S."/>
            <person name="Hamamoto M."/>
            <person name="Takahashi Y."/>
            <person name="Ogura Y."/>
            <person name="Hayashi T."/>
            <person name="Nishida H."/>
        </authorList>
    </citation>
    <scope>NUCLEOTIDE SEQUENCE [LARGE SCALE GENOMIC DNA]</scope>
    <source>
        <strain evidence="11 12">NRRL Y-17804</strain>
    </source>
</reference>
<evidence type="ECO:0000313" key="11">
    <source>
        <dbReference type="EMBL" id="GAO48592.1"/>
    </source>
</evidence>
<dbReference type="AlphaFoldDB" id="A0A0E9NFF2"/>
<accession>A0A0E9NFF2</accession>
<dbReference type="PANTHER" id="PTHR14281">
    <property type="entry name" value="KINETOCHORE PROTEIN SPC25-RELATED"/>
    <property type="match status" value="1"/>
</dbReference>
<reference evidence="11 12" key="2">
    <citation type="journal article" date="2014" name="J. Gen. Appl. Microbiol.">
        <title>The early diverging ascomycetous budding yeast Saitoella complicata has three histone deacetylases belonging to the Clr6, Hos2, and Rpd3 lineages.</title>
        <authorList>
            <person name="Nishida H."/>
            <person name="Matsumoto T."/>
            <person name="Kondo S."/>
            <person name="Hamamoto M."/>
            <person name="Yoshikawa H."/>
        </authorList>
    </citation>
    <scope>NUCLEOTIDE SEQUENCE [LARGE SCALE GENOMIC DNA]</scope>
    <source>
        <strain evidence="11 12">NRRL Y-17804</strain>
    </source>
</reference>
<keyword evidence="5 9" id="KW-0995">Kinetochore</keyword>
<evidence type="ECO:0000256" key="8">
    <source>
        <dbReference type="ARBA" id="ARBA00023328"/>
    </source>
</evidence>
<protein>
    <recommendedName>
        <fullName evidence="9">Kinetochore protein SPC25</fullName>
    </recommendedName>
</protein>
<dbReference type="GO" id="GO:0051301">
    <property type="term" value="P:cell division"/>
    <property type="evidence" value="ECO:0007669"/>
    <property type="project" value="UniProtKB-UniRule"/>
</dbReference>
<comment type="caution">
    <text evidence="11">The sequence shown here is derived from an EMBL/GenBank/DDBJ whole genome shotgun (WGS) entry which is preliminary data.</text>
</comment>
<evidence type="ECO:0000256" key="7">
    <source>
        <dbReference type="ARBA" id="ARBA00023306"/>
    </source>
</evidence>
<dbReference type="Proteomes" id="UP000033140">
    <property type="component" value="Unassembled WGS sequence"/>
</dbReference>
<reference evidence="11 12" key="1">
    <citation type="journal article" date="2011" name="J. Gen. Appl. Microbiol.">
        <title>Draft genome sequencing of the enigmatic yeast Saitoella complicata.</title>
        <authorList>
            <person name="Nishida H."/>
            <person name="Hamamoto M."/>
            <person name="Sugiyama J."/>
        </authorList>
    </citation>
    <scope>NUCLEOTIDE SEQUENCE [LARGE SCALE GENOMIC DNA]</scope>
    <source>
        <strain evidence="11 12">NRRL Y-17804</strain>
    </source>
</reference>
<evidence type="ECO:0000256" key="4">
    <source>
        <dbReference type="ARBA" id="ARBA00022776"/>
    </source>
</evidence>
<evidence type="ECO:0000256" key="2">
    <source>
        <dbReference type="ARBA" id="ARBA00022454"/>
    </source>
</evidence>
<dbReference type="GO" id="GO:0007059">
    <property type="term" value="P:chromosome segregation"/>
    <property type="evidence" value="ECO:0007669"/>
    <property type="project" value="InterPro"/>
</dbReference>
<dbReference type="InterPro" id="IPR013255">
    <property type="entry name" value="Spc25_C"/>
</dbReference>
<dbReference type="OrthoDB" id="4056921at2759"/>
<dbReference type="CDD" id="cd23784">
    <property type="entry name" value="RWD_Spc25"/>
    <property type="match status" value="1"/>
</dbReference>
<evidence type="ECO:0000256" key="1">
    <source>
        <dbReference type="ARBA" id="ARBA00006379"/>
    </source>
</evidence>
<comment type="similarity">
    <text evidence="1 9">Belongs to the SPC25 family.</text>
</comment>
<sequence>MSIAMETKGLGVSHALPMVESPFAELKAKMAKFTLRFDAFVASGREKILRERTEFAKGIAEDRETHKNRTKQLEHYKTKQEEAHSAIEKERLEKAEVESSIAQFSTKERSMRDSLTLFQRQIADTESAISKRRAILAAERERLAKQKNKDEPEVAFFEEQLGLRIDRLTRRGEDHIRIVFNAVNERDPEREYWVLLDLSKQDYEVSDSHPNIPPQDMDRYVALLNETRNLRMFLVKVRGWFKRYAAANP</sequence>
<keyword evidence="9" id="KW-0539">Nucleus</keyword>
<comment type="function">
    <text evidence="9">Acts as a component of the essential kinetochore-associated NDC80 complex, which is required for chromosome segregation and spindle checkpoint activity.</text>
</comment>
<dbReference type="RefSeq" id="XP_019025369.1">
    <property type="nucleotide sequence ID" value="XM_019166788.1"/>
</dbReference>
<dbReference type="GO" id="GO:0005634">
    <property type="term" value="C:nucleus"/>
    <property type="evidence" value="ECO:0007669"/>
    <property type="project" value="UniProtKB-SubCell"/>
</dbReference>
<dbReference type="EMBL" id="BACD03000015">
    <property type="protein sequence ID" value="GAO48592.1"/>
    <property type="molecule type" value="Genomic_DNA"/>
</dbReference>
<dbReference type="PANTHER" id="PTHR14281:SF0">
    <property type="entry name" value="KINETOCHORE PROTEIN SPC25"/>
    <property type="match status" value="1"/>
</dbReference>